<evidence type="ECO:0000313" key="2">
    <source>
        <dbReference type="EMBL" id="GAA4752961.1"/>
    </source>
</evidence>
<comment type="caution">
    <text evidence="2">The sequence shown here is derived from an EMBL/GenBank/DDBJ whole genome shotgun (WGS) entry which is preliminary data.</text>
</comment>
<evidence type="ECO:0000256" key="1">
    <source>
        <dbReference type="SAM" id="Phobius"/>
    </source>
</evidence>
<dbReference type="Pfam" id="PF14030">
    <property type="entry name" value="DUF4245"/>
    <property type="match status" value="1"/>
</dbReference>
<evidence type="ECO:0000313" key="3">
    <source>
        <dbReference type="Proteomes" id="UP001500822"/>
    </source>
</evidence>
<organism evidence="2 3">
    <name type="scientific">Gordonia alkaliphila</name>
    <dbReference type="NCBI Taxonomy" id="1053547"/>
    <lineage>
        <taxon>Bacteria</taxon>
        <taxon>Bacillati</taxon>
        <taxon>Actinomycetota</taxon>
        <taxon>Actinomycetes</taxon>
        <taxon>Mycobacteriales</taxon>
        <taxon>Gordoniaceae</taxon>
        <taxon>Gordonia</taxon>
    </lineage>
</organism>
<protein>
    <submittedName>
        <fullName evidence="2">DUF4245 domain-containing protein</fullName>
    </submittedName>
</protein>
<keyword evidence="1" id="KW-1133">Transmembrane helix</keyword>
<proteinExistence type="predicted"/>
<dbReference type="Proteomes" id="UP001500822">
    <property type="component" value="Unassembled WGS sequence"/>
</dbReference>
<name>A0ABP8ZCU9_9ACTN</name>
<keyword evidence="1" id="KW-0812">Transmembrane</keyword>
<reference evidence="3" key="1">
    <citation type="journal article" date="2019" name="Int. J. Syst. Evol. Microbiol.">
        <title>The Global Catalogue of Microorganisms (GCM) 10K type strain sequencing project: providing services to taxonomists for standard genome sequencing and annotation.</title>
        <authorList>
            <consortium name="The Broad Institute Genomics Platform"/>
            <consortium name="The Broad Institute Genome Sequencing Center for Infectious Disease"/>
            <person name="Wu L."/>
            <person name="Ma J."/>
        </authorList>
    </citation>
    <scope>NUCLEOTIDE SEQUENCE [LARGE SCALE GENOMIC DNA]</scope>
    <source>
        <strain evidence="3">JCM 18077</strain>
    </source>
</reference>
<dbReference type="InterPro" id="IPR025339">
    <property type="entry name" value="DUF4245"/>
</dbReference>
<dbReference type="EMBL" id="BAABIE010000011">
    <property type="protein sequence ID" value="GAA4752961.1"/>
    <property type="molecule type" value="Genomic_DNA"/>
</dbReference>
<gene>
    <name evidence="2" type="ORF">GCM10023217_25130</name>
</gene>
<accession>A0ABP8ZCU9</accession>
<keyword evidence="3" id="KW-1185">Reference proteome</keyword>
<dbReference type="RefSeq" id="WP_345313750.1">
    <property type="nucleotide sequence ID" value="NZ_BAABIE010000011.1"/>
</dbReference>
<feature type="transmembrane region" description="Helical" evidence="1">
    <location>
        <begin position="20"/>
        <end position="40"/>
    </location>
</feature>
<sequence>MAEKKPRILQDSRDMVWSIIPLLLICLVIAGIAGSCAWGFGDAANEQKVPTFNSAAAFTADARSMPFPIREPAVPAEWQSNSGSTNTVGTSLASNVGWITENGTFVQLTQTAGPEDSLVPMLGGEGVMGTGTTDVAGTTWVTYDNPEGNRTVWVTDLGDVRIGLLGRGIDPPLATLAEAVQKAQPLPKP</sequence>
<keyword evidence="1" id="KW-0472">Membrane</keyword>